<dbReference type="Proteomes" id="UP001226867">
    <property type="component" value="Unassembled WGS sequence"/>
</dbReference>
<dbReference type="Gene3D" id="3.10.450.50">
    <property type="match status" value="1"/>
</dbReference>
<keyword evidence="3" id="KW-1185">Reference proteome</keyword>
<gene>
    <name evidence="2" type="ORF">J2W36_003154</name>
</gene>
<feature type="domain" description="SnoaL-like" evidence="1">
    <location>
        <begin position="23"/>
        <end position="129"/>
    </location>
</feature>
<organism evidence="2 3">
    <name type="scientific">Variovorax ginsengisoli</name>
    <dbReference type="NCBI Taxonomy" id="363844"/>
    <lineage>
        <taxon>Bacteria</taxon>
        <taxon>Pseudomonadati</taxon>
        <taxon>Pseudomonadota</taxon>
        <taxon>Betaproteobacteria</taxon>
        <taxon>Burkholderiales</taxon>
        <taxon>Comamonadaceae</taxon>
        <taxon>Variovorax</taxon>
    </lineage>
</organism>
<accession>A0ABT9SAM1</accession>
<dbReference type="EMBL" id="JAUSRO010000009">
    <property type="protein sequence ID" value="MDP9900888.1"/>
    <property type="molecule type" value="Genomic_DNA"/>
</dbReference>
<reference evidence="2 3" key="1">
    <citation type="submission" date="2023-07" db="EMBL/GenBank/DDBJ databases">
        <title>Sorghum-associated microbial communities from plants grown in Nebraska, USA.</title>
        <authorList>
            <person name="Schachtman D."/>
        </authorList>
    </citation>
    <scope>NUCLEOTIDE SEQUENCE [LARGE SCALE GENOMIC DNA]</scope>
    <source>
        <strain evidence="2 3">DS1607</strain>
    </source>
</reference>
<name>A0ABT9SAM1_9BURK</name>
<dbReference type="InterPro" id="IPR032710">
    <property type="entry name" value="NTF2-like_dom_sf"/>
</dbReference>
<evidence type="ECO:0000313" key="2">
    <source>
        <dbReference type="EMBL" id="MDP9900888.1"/>
    </source>
</evidence>
<dbReference type="InterPro" id="IPR037401">
    <property type="entry name" value="SnoaL-like"/>
</dbReference>
<protein>
    <submittedName>
        <fullName evidence="2">SnoaL-like aldol condensation-catalyzing enzyme</fullName>
    </submittedName>
</protein>
<comment type="caution">
    <text evidence="2">The sequence shown here is derived from an EMBL/GenBank/DDBJ whole genome shotgun (WGS) entry which is preliminary data.</text>
</comment>
<evidence type="ECO:0000313" key="3">
    <source>
        <dbReference type="Proteomes" id="UP001226867"/>
    </source>
</evidence>
<evidence type="ECO:0000259" key="1">
    <source>
        <dbReference type="Pfam" id="PF12680"/>
    </source>
</evidence>
<dbReference type="Pfam" id="PF12680">
    <property type="entry name" value="SnoaL_2"/>
    <property type="match status" value="1"/>
</dbReference>
<proteinExistence type="predicted"/>
<sequence length="142" mass="15974">MDAAHNLNERFERAEANKQLVIDFYRHVFDALDPSAVKDFVLEDYHQHCRHMPQGRVGLEAFVARVAGGRPPLPVQPEMANPPAFLIAEGDMVAIGGGLPQPDPDRPGEFYDYFIVDTYRVRDGRLAEHWSSINKIAPPKHG</sequence>
<dbReference type="RefSeq" id="WP_307690674.1">
    <property type="nucleotide sequence ID" value="NZ_JAUSRO010000009.1"/>
</dbReference>
<dbReference type="SUPFAM" id="SSF54427">
    <property type="entry name" value="NTF2-like"/>
    <property type="match status" value="1"/>
</dbReference>